<dbReference type="EMBL" id="MWAK01000040">
    <property type="protein sequence ID" value="OPZ93175.1"/>
    <property type="molecule type" value="Genomic_DNA"/>
</dbReference>
<accession>A0A1V5MJ53</accession>
<dbReference type="Gene3D" id="3.90.230.10">
    <property type="entry name" value="Creatinase/methionine aminopeptidase superfamily"/>
    <property type="match status" value="1"/>
</dbReference>
<dbReference type="PANTHER" id="PTHR46112">
    <property type="entry name" value="AMINOPEPTIDASE"/>
    <property type="match status" value="1"/>
</dbReference>
<organism evidence="2">
    <name type="scientific">candidate division TA06 bacterium ADurb.Bin417</name>
    <dbReference type="NCBI Taxonomy" id="1852828"/>
    <lineage>
        <taxon>Bacteria</taxon>
        <taxon>Bacteria division TA06</taxon>
    </lineage>
</organism>
<proteinExistence type="predicted"/>
<dbReference type="SUPFAM" id="SSF55920">
    <property type="entry name" value="Creatinase/aminopeptidase"/>
    <property type="match status" value="1"/>
</dbReference>
<protein>
    <submittedName>
        <fullName evidence="2">Putative peptidase</fullName>
        <ecNumber evidence="2">3.4.-.-</ecNumber>
    </submittedName>
</protein>
<dbReference type="Proteomes" id="UP000485484">
    <property type="component" value="Unassembled WGS sequence"/>
</dbReference>
<dbReference type="AlphaFoldDB" id="A0A1V5MJ53"/>
<name>A0A1V5MJ53_UNCT6</name>
<comment type="caution">
    <text evidence="2">The sequence shown here is derived from an EMBL/GenBank/DDBJ whole genome shotgun (WGS) entry which is preliminary data.</text>
</comment>
<dbReference type="GO" id="GO:0016787">
    <property type="term" value="F:hydrolase activity"/>
    <property type="evidence" value="ECO:0007669"/>
    <property type="project" value="UniProtKB-KW"/>
</dbReference>
<sequence>MRDRAWVRGRLPHHVGHSFDQPFRAGRITSAVWRRLKKATRPGLSERELVRILQAELAARDAEAAFPPVAGAGISGLFPHAQPGGRRVGRNDRVVFDFGARWRGYCSDLTRVAFTGKKDKELLRRYRCLEEAKAAAEAAAGPGVRAAEVDRAGRQVLERHGLGKSFIHAIGHGVGLSVHERPVLAPGSKDVLAPGMVITIEPGIYLPGWGGLRLEDTFLVTEAGLENLTG</sequence>
<keyword evidence="2" id="KW-0378">Hydrolase</keyword>
<dbReference type="InterPro" id="IPR050659">
    <property type="entry name" value="Peptidase_M24B"/>
</dbReference>
<reference evidence="2" key="1">
    <citation type="submission" date="2017-02" db="EMBL/GenBank/DDBJ databases">
        <title>Delving into the versatile metabolic prowess of the omnipresent phylum Bacteroidetes.</title>
        <authorList>
            <person name="Nobu M.K."/>
            <person name="Mei R."/>
            <person name="Narihiro T."/>
            <person name="Kuroda K."/>
            <person name="Liu W.-T."/>
        </authorList>
    </citation>
    <scope>NUCLEOTIDE SEQUENCE</scope>
    <source>
        <strain evidence="2">ADurb.Bin417</strain>
    </source>
</reference>
<gene>
    <name evidence="2" type="ORF">BWY73_00449</name>
</gene>
<feature type="domain" description="Peptidase M24" evidence="1">
    <location>
        <begin position="24"/>
        <end position="222"/>
    </location>
</feature>
<dbReference type="InterPro" id="IPR000994">
    <property type="entry name" value="Pept_M24"/>
</dbReference>
<dbReference type="InterPro" id="IPR036005">
    <property type="entry name" value="Creatinase/aminopeptidase-like"/>
</dbReference>
<evidence type="ECO:0000313" key="2">
    <source>
        <dbReference type="EMBL" id="OPZ93175.1"/>
    </source>
</evidence>
<dbReference type="EC" id="3.4.-.-" evidence="2"/>
<evidence type="ECO:0000259" key="1">
    <source>
        <dbReference type="Pfam" id="PF00557"/>
    </source>
</evidence>
<dbReference type="Pfam" id="PF00557">
    <property type="entry name" value="Peptidase_M24"/>
    <property type="match status" value="1"/>
</dbReference>
<dbReference type="PANTHER" id="PTHR46112:SF2">
    <property type="entry name" value="XAA-PRO AMINOPEPTIDASE P-RELATED"/>
    <property type="match status" value="1"/>
</dbReference>